<organism evidence="1">
    <name type="scientific">mine drainage metagenome</name>
    <dbReference type="NCBI Taxonomy" id="410659"/>
    <lineage>
        <taxon>unclassified sequences</taxon>
        <taxon>metagenomes</taxon>
        <taxon>ecological metagenomes</taxon>
    </lineage>
</organism>
<gene>
    <name evidence="1" type="ORF">B2A_15886</name>
</gene>
<reference evidence="1" key="2">
    <citation type="journal article" date="2014" name="ISME J.">
        <title>Microbial stratification in low pH oxic and suboxic macroscopic growths along an acid mine drainage.</title>
        <authorList>
            <person name="Mendez-Garcia C."/>
            <person name="Mesa V."/>
            <person name="Sprenger R.R."/>
            <person name="Richter M."/>
            <person name="Diez M.S."/>
            <person name="Solano J."/>
            <person name="Bargiela R."/>
            <person name="Golyshina O.V."/>
            <person name="Manteca A."/>
            <person name="Ramos J.L."/>
            <person name="Gallego J.R."/>
            <person name="Llorente I."/>
            <person name="Martins Dos Santos V.A."/>
            <person name="Jensen O.N."/>
            <person name="Pelaez A.I."/>
            <person name="Sanchez J."/>
            <person name="Ferrer M."/>
        </authorList>
    </citation>
    <scope>NUCLEOTIDE SEQUENCE</scope>
</reference>
<evidence type="ECO:0008006" key="2">
    <source>
        <dbReference type="Google" id="ProtNLM"/>
    </source>
</evidence>
<comment type="caution">
    <text evidence="1">The sequence shown here is derived from an EMBL/GenBank/DDBJ whole genome shotgun (WGS) entry which is preliminary data.</text>
</comment>
<feature type="non-terminal residue" evidence="1">
    <location>
        <position position="86"/>
    </location>
</feature>
<reference evidence="1" key="1">
    <citation type="submission" date="2013-08" db="EMBL/GenBank/DDBJ databases">
        <authorList>
            <person name="Mendez C."/>
            <person name="Richter M."/>
            <person name="Ferrer M."/>
            <person name="Sanchez J."/>
        </authorList>
    </citation>
    <scope>NUCLEOTIDE SEQUENCE</scope>
</reference>
<name>T0Z9U0_9ZZZZ</name>
<dbReference type="AlphaFoldDB" id="T0Z9U0"/>
<protein>
    <recommendedName>
        <fullName evidence="2">Phosphodiesterase</fullName>
    </recommendedName>
</protein>
<accession>T0Z9U0</accession>
<proteinExistence type="predicted"/>
<dbReference type="EMBL" id="AUZZ01011542">
    <property type="protein sequence ID" value="EQD25909.1"/>
    <property type="molecule type" value="Genomic_DNA"/>
</dbReference>
<sequence length="86" mass="9572">MGCAVSVASAETIVVSGRLMIAPSSIPRPHRGQSMRQVEARFGRPEKRYPAVGAHPPITRWNYPGYSVYFEYNRVIDAVVHGSRQT</sequence>
<evidence type="ECO:0000313" key="1">
    <source>
        <dbReference type="EMBL" id="EQD25909.1"/>
    </source>
</evidence>